<keyword evidence="4" id="KW-0804">Transcription</keyword>
<keyword evidence="7" id="KW-1185">Reference proteome</keyword>
<comment type="subcellular location">
    <subcellularLocation>
        <location evidence="1">Nucleus</location>
    </subcellularLocation>
</comment>
<dbReference type="PANTHER" id="PTHR31541">
    <property type="entry name" value="B3 DOMAIN PLANT PROTEIN-RELATED"/>
    <property type="match status" value="1"/>
</dbReference>
<organism evidence="6 7">
    <name type="scientific">Vigna mungo</name>
    <name type="common">Black gram</name>
    <name type="synonym">Phaseolus mungo</name>
    <dbReference type="NCBI Taxonomy" id="3915"/>
    <lineage>
        <taxon>Eukaryota</taxon>
        <taxon>Viridiplantae</taxon>
        <taxon>Streptophyta</taxon>
        <taxon>Embryophyta</taxon>
        <taxon>Tracheophyta</taxon>
        <taxon>Spermatophyta</taxon>
        <taxon>Magnoliopsida</taxon>
        <taxon>eudicotyledons</taxon>
        <taxon>Gunneridae</taxon>
        <taxon>Pentapetalae</taxon>
        <taxon>rosids</taxon>
        <taxon>fabids</taxon>
        <taxon>Fabales</taxon>
        <taxon>Fabaceae</taxon>
        <taxon>Papilionoideae</taxon>
        <taxon>50 kb inversion clade</taxon>
        <taxon>NPAAA clade</taxon>
        <taxon>indigoferoid/millettioid clade</taxon>
        <taxon>Phaseoleae</taxon>
        <taxon>Vigna</taxon>
    </lineage>
</organism>
<evidence type="ECO:0000313" key="7">
    <source>
        <dbReference type="Proteomes" id="UP001374535"/>
    </source>
</evidence>
<dbReference type="Gene3D" id="2.40.330.10">
    <property type="entry name" value="DNA-binding pseudobarrel domain"/>
    <property type="match status" value="1"/>
</dbReference>
<proteinExistence type="predicted"/>
<dbReference type="Pfam" id="PF03754">
    <property type="entry name" value="At2g31720-like"/>
    <property type="match status" value="1"/>
</dbReference>
<evidence type="ECO:0000256" key="1">
    <source>
        <dbReference type="ARBA" id="ARBA00004123"/>
    </source>
</evidence>
<keyword evidence="5" id="KW-0539">Nucleus</keyword>
<evidence type="ECO:0000256" key="4">
    <source>
        <dbReference type="ARBA" id="ARBA00023163"/>
    </source>
</evidence>
<protein>
    <recommendedName>
        <fullName evidence="8">TF-B3 domain-containing protein</fullName>
    </recommendedName>
</protein>
<dbReference type="Proteomes" id="UP001374535">
    <property type="component" value="Chromosome 8"/>
</dbReference>
<name>A0AAQ3MZT6_VIGMU</name>
<dbReference type="EMBL" id="CP144693">
    <property type="protein sequence ID" value="WVY99946.1"/>
    <property type="molecule type" value="Genomic_DNA"/>
</dbReference>
<evidence type="ECO:0000256" key="5">
    <source>
        <dbReference type="ARBA" id="ARBA00023242"/>
    </source>
</evidence>
<accession>A0AAQ3MZT6</accession>
<evidence type="ECO:0000256" key="3">
    <source>
        <dbReference type="ARBA" id="ARBA00023125"/>
    </source>
</evidence>
<dbReference type="SUPFAM" id="SSF101936">
    <property type="entry name" value="DNA-binding pseudobarrel domain"/>
    <property type="match status" value="1"/>
</dbReference>
<dbReference type="GO" id="GO:0005634">
    <property type="term" value="C:nucleus"/>
    <property type="evidence" value="ECO:0007669"/>
    <property type="project" value="UniProtKB-SubCell"/>
</dbReference>
<dbReference type="GO" id="GO:0003677">
    <property type="term" value="F:DNA binding"/>
    <property type="evidence" value="ECO:0007669"/>
    <property type="project" value="UniProtKB-KW"/>
</dbReference>
<reference evidence="6 7" key="1">
    <citation type="journal article" date="2023" name="Life. Sci Alliance">
        <title>Evolutionary insights into 3D genome organization and epigenetic landscape of Vigna mungo.</title>
        <authorList>
            <person name="Junaid A."/>
            <person name="Singh B."/>
            <person name="Bhatia S."/>
        </authorList>
    </citation>
    <scope>NUCLEOTIDE SEQUENCE [LARGE SCALE GENOMIC DNA]</scope>
    <source>
        <strain evidence="6">Urdbean</strain>
    </source>
</reference>
<evidence type="ECO:0008006" key="8">
    <source>
        <dbReference type="Google" id="ProtNLM"/>
    </source>
</evidence>
<dbReference type="InterPro" id="IPR003340">
    <property type="entry name" value="B3_DNA-bd"/>
</dbReference>
<dbReference type="CDD" id="cd10017">
    <property type="entry name" value="B3_DNA"/>
    <property type="match status" value="1"/>
</dbReference>
<sequence length="166" mass="19893">MRSNSNESQNFEGSSDNCFCYQECLIHENDHNASYSPHLANYRNYVLYHSEERIEKKLTKSDVNVNLNRLLFNKKEVEKYFLPMLKAEDDIEEGVEVCAYDDDGNLYSLIFKKWANKYYVLNGEWKIVFENHKLQIDDMIKTWMFRHSKHTKLCLALEFEKIERQS</sequence>
<dbReference type="PANTHER" id="PTHR31541:SF28">
    <property type="entry name" value="TF-B3 DOMAIN-CONTAINING PROTEIN"/>
    <property type="match status" value="1"/>
</dbReference>
<gene>
    <name evidence="6" type="ORF">V8G54_026016</name>
</gene>
<dbReference type="AlphaFoldDB" id="A0AAQ3MZT6"/>
<dbReference type="InterPro" id="IPR005508">
    <property type="entry name" value="At2g31720-like"/>
</dbReference>
<evidence type="ECO:0000256" key="2">
    <source>
        <dbReference type="ARBA" id="ARBA00023015"/>
    </source>
</evidence>
<evidence type="ECO:0000313" key="6">
    <source>
        <dbReference type="EMBL" id="WVY99946.1"/>
    </source>
</evidence>
<dbReference type="InterPro" id="IPR015300">
    <property type="entry name" value="DNA-bd_pseudobarrel_sf"/>
</dbReference>
<keyword evidence="3" id="KW-0238">DNA-binding</keyword>
<keyword evidence="2" id="KW-0805">Transcription regulation</keyword>